<organism evidence="3 4">
    <name type="scientific">Halolactibacillus miurensis</name>
    <dbReference type="NCBI Taxonomy" id="306541"/>
    <lineage>
        <taxon>Bacteria</taxon>
        <taxon>Bacillati</taxon>
        <taxon>Bacillota</taxon>
        <taxon>Bacilli</taxon>
        <taxon>Bacillales</taxon>
        <taxon>Bacillaceae</taxon>
        <taxon>Halolactibacillus</taxon>
    </lineage>
</organism>
<name>A0A1I6TZL1_9BACI</name>
<evidence type="ECO:0000313" key="3">
    <source>
        <dbReference type="EMBL" id="SFS94656.1"/>
    </source>
</evidence>
<dbReference type="Proteomes" id="UP000321773">
    <property type="component" value="Unassembled WGS sequence"/>
</dbReference>
<dbReference type="AlphaFoldDB" id="A0A1I6TZL1"/>
<dbReference type="RefSeq" id="WP_143103174.1">
    <property type="nucleotide sequence ID" value="NZ_BJWJ01000019.1"/>
</dbReference>
<dbReference type="GO" id="GO:0008757">
    <property type="term" value="F:S-adenosylmethionine-dependent methyltransferase activity"/>
    <property type="evidence" value="ECO:0007669"/>
    <property type="project" value="InterPro"/>
</dbReference>
<feature type="domain" description="Methyltransferase type 11" evidence="1">
    <location>
        <begin position="22"/>
        <end position="111"/>
    </location>
</feature>
<dbReference type="EMBL" id="FPAI01000020">
    <property type="protein sequence ID" value="SFS94656.1"/>
    <property type="molecule type" value="Genomic_DNA"/>
</dbReference>
<evidence type="ECO:0000313" key="4">
    <source>
        <dbReference type="Proteomes" id="UP000199139"/>
    </source>
</evidence>
<dbReference type="EMBL" id="BJWJ01000019">
    <property type="protein sequence ID" value="GEM04859.1"/>
    <property type="molecule type" value="Genomic_DNA"/>
</dbReference>
<keyword evidence="3" id="KW-0808">Transferase</keyword>
<dbReference type="Gene3D" id="3.40.50.150">
    <property type="entry name" value="Vaccinia Virus protein VP39"/>
    <property type="match status" value="1"/>
</dbReference>
<gene>
    <name evidence="2" type="ORF">HMI01_18470</name>
    <name evidence="3" type="ORF">SAMN05421668_1205</name>
</gene>
<dbReference type="Pfam" id="PF08241">
    <property type="entry name" value="Methyltransf_11"/>
    <property type="match status" value="1"/>
</dbReference>
<keyword evidence="3" id="KW-0489">Methyltransferase</keyword>
<protein>
    <submittedName>
        <fullName evidence="3">Methyltransferase domain-containing protein</fullName>
    </submittedName>
    <submittedName>
        <fullName evidence="2">S-adenosylmethionine-dependent methyltransferase</fullName>
    </submittedName>
</protein>
<keyword evidence="5" id="KW-1185">Reference proteome</keyword>
<dbReference type="STRING" id="306541.SAMN05421668_1205"/>
<dbReference type="OrthoDB" id="9791837at2"/>
<dbReference type="GO" id="GO:0032259">
    <property type="term" value="P:methylation"/>
    <property type="evidence" value="ECO:0007669"/>
    <property type="project" value="UniProtKB-KW"/>
</dbReference>
<evidence type="ECO:0000313" key="2">
    <source>
        <dbReference type="EMBL" id="GEM04859.1"/>
    </source>
</evidence>
<sequence length="225" mass="26383">MGTVSKKITWVQLGDIKGKKILDFGSGLGITANHLAIHNDVVAIEPCEETINNRYCDNAYTQICGDIKSLKQFENQFFDVIICHNVFEYARERKDIIKEFSRLLKSDGFISIIKHNVPGRVMQMVVLLNDFEHAEKLLKGENGKTESADLIHYYDDTDIEKWCNHLKIDKKMGLRTFWDLQQNQEIQKDLEWQRKMIEMELKVSEVREYQDIAFFSHLILKRKKV</sequence>
<reference evidence="2 5" key="2">
    <citation type="submission" date="2019-07" db="EMBL/GenBank/DDBJ databases">
        <title>Whole genome shotgun sequence of Halolactibacillus miurensis NBRC 100873.</title>
        <authorList>
            <person name="Hosoyama A."/>
            <person name="Uohara A."/>
            <person name="Ohji S."/>
            <person name="Ichikawa N."/>
        </authorList>
    </citation>
    <scope>NUCLEOTIDE SEQUENCE [LARGE SCALE GENOMIC DNA]</scope>
    <source>
        <strain evidence="2 5">NBRC 100873</strain>
    </source>
</reference>
<dbReference type="InterPro" id="IPR029063">
    <property type="entry name" value="SAM-dependent_MTases_sf"/>
</dbReference>
<accession>A0A1I6TZL1</accession>
<dbReference type="SUPFAM" id="SSF53335">
    <property type="entry name" value="S-adenosyl-L-methionine-dependent methyltransferases"/>
    <property type="match status" value="1"/>
</dbReference>
<evidence type="ECO:0000259" key="1">
    <source>
        <dbReference type="Pfam" id="PF08241"/>
    </source>
</evidence>
<proteinExistence type="predicted"/>
<dbReference type="CDD" id="cd02440">
    <property type="entry name" value="AdoMet_MTases"/>
    <property type="match status" value="1"/>
</dbReference>
<dbReference type="PANTHER" id="PTHR43861">
    <property type="entry name" value="TRANS-ACONITATE 2-METHYLTRANSFERASE-RELATED"/>
    <property type="match status" value="1"/>
</dbReference>
<dbReference type="Proteomes" id="UP000199139">
    <property type="component" value="Unassembled WGS sequence"/>
</dbReference>
<dbReference type="InterPro" id="IPR013216">
    <property type="entry name" value="Methyltransf_11"/>
</dbReference>
<reference evidence="3 4" key="1">
    <citation type="submission" date="2016-10" db="EMBL/GenBank/DDBJ databases">
        <authorList>
            <person name="de Groot N.N."/>
        </authorList>
    </citation>
    <scope>NUCLEOTIDE SEQUENCE [LARGE SCALE GENOMIC DNA]</scope>
    <source>
        <strain evidence="3 4">DSM 17074</strain>
    </source>
</reference>
<evidence type="ECO:0000313" key="5">
    <source>
        <dbReference type="Proteomes" id="UP000321773"/>
    </source>
</evidence>